<evidence type="ECO:0000313" key="1">
    <source>
        <dbReference type="EMBL" id="SNR58945.1"/>
    </source>
</evidence>
<organism evidence="1 2">
    <name type="scientific">Lutibacter flavus</name>
    <dbReference type="NCBI Taxonomy" id="691689"/>
    <lineage>
        <taxon>Bacteria</taxon>
        <taxon>Pseudomonadati</taxon>
        <taxon>Bacteroidota</taxon>
        <taxon>Flavobacteriia</taxon>
        <taxon>Flavobacteriales</taxon>
        <taxon>Flavobacteriaceae</taxon>
        <taxon>Lutibacter</taxon>
    </lineage>
</organism>
<keyword evidence="2" id="KW-1185">Reference proteome</keyword>
<protein>
    <submittedName>
        <fullName evidence="1">Uncharacterized protein</fullName>
    </submittedName>
</protein>
<name>A0A238XIX0_9FLAO</name>
<dbReference type="EMBL" id="FZNX01000003">
    <property type="protein sequence ID" value="SNR58945.1"/>
    <property type="molecule type" value="Genomic_DNA"/>
</dbReference>
<dbReference type="Proteomes" id="UP000198412">
    <property type="component" value="Unassembled WGS sequence"/>
</dbReference>
<dbReference type="OrthoDB" id="1448813at2"/>
<dbReference type="RefSeq" id="WP_089378189.1">
    <property type="nucleotide sequence ID" value="NZ_FZNX01000003.1"/>
</dbReference>
<sequence length="94" mass="10595">MIENKLNFKLTEENGDYGIIFKGSEPVAFAMFNKDNFSLSVAFKKGERDKCSTGDVLVSVYAKTNTAYGVIDYSVIENNNIVNEHTKRYAELNN</sequence>
<proteinExistence type="predicted"/>
<evidence type="ECO:0000313" key="2">
    <source>
        <dbReference type="Proteomes" id="UP000198412"/>
    </source>
</evidence>
<accession>A0A238XIX0</accession>
<gene>
    <name evidence="1" type="ORF">SAMN04488111_1872</name>
</gene>
<reference evidence="2" key="1">
    <citation type="submission" date="2017-06" db="EMBL/GenBank/DDBJ databases">
        <authorList>
            <person name="Varghese N."/>
            <person name="Submissions S."/>
        </authorList>
    </citation>
    <scope>NUCLEOTIDE SEQUENCE [LARGE SCALE GENOMIC DNA]</scope>
    <source>
        <strain evidence="2">DSM 27993</strain>
    </source>
</reference>
<dbReference type="AlphaFoldDB" id="A0A238XIX0"/>